<dbReference type="InterPro" id="IPR036779">
    <property type="entry name" value="LysM_dom_sf"/>
</dbReference>
<dbReference type="PANTHER" id="PTHR34700:SF4">
    <property type="entry name" value="PHAGE-LIKE ELEMENT PBSX PROTEIN XKDP"/>
    <property type="match status" value="1"/>
</dbReference>
<dbReference type="Gene3D" id="3.10.350.10">
    <property type="entry name" value="LysM domain"/>
    <property type="match status" value="1"/>
</dbReference>
<protein>
    <submittedName>
        <fullName evidence="3">LysM peptidoglycan-binding domain-containing protein</fullName>
    </submittedName>
</protein>
<dbReference type="KEGG" id="arca:HC352_01505"/>
<feature type="domain" description="LysM" evidence="2">
    <location>
        <begin position="134"/>
        <end position="189"/>
    </location>
</feature>
<dbReference type="CDD" id="cd00118">
    <property type="entry name" value="LysM"/>
    <property type="match status" value="1"/>
</dbReference>
<organism evidence="3 4">
    <name type="scientific">Arcanobacterium buesumense</name>
    <dbReference type="NCBI Taxonomy" id="2722751"/>
    <lineage>
        <taxon>Bacteria</taxon>
        <taxon>Bacillati</taxon>
        <taxon>Actinomycetota</taxon>
        <taxon>Actinomycetes</taxon>
        <taxon>Actinomycetales</taxon>
        <taxon>Actinomycetaceae</taxon>
        <taxon>Arcanobacterium</taxon>
    </lineage>
</organism>
<reference evidence="3 4" key="1">
    <citation type="submission" date="2020-03" db="EMBL/GenBank/DDBJ databases">
        <title>Complete genome of Arcanobacterium buesumensis sp. nov. strain 2701.</title>
        <authorList>
            <person name="Borowiak M."/>
            <person name="Alssahen M."/>
            <person name="Laemmler C."/>
            <person name="Malorny B."/>
            <person name="Hassan A."/>
            <person name="Prenger-Berninghoff E."/>
            <person name="Ploetz M."/>
            <person name="Abdulmawjood A."/>
        </authorList>
    </citation>
    <scope>NUCLEOTIDE SEQUENCE [LARGE SCALE GENOMIC DNA]</scope>
    <source>
        <strain evidence="3 4">2701</strain>
    </source>
</reference>
<keyword evidence="1" id="KW-1133">Transmembrane helix</keyword>
<feature type="transmembrane region" description="Helical" evidence="1">
    <location>
        <begin position="36"/>
        <end position="56"/>
    </location>
</feature>
<keyword evidence="1" id="KW-0472">Membrane</keyword>
<dbReference type="EMBL" id="CP050804">
    <property type="protein sequence ID" value="QJC21323.1"/>
    <property type="molecule type" value="Genomic_DNA"/>
</dbReference>
<proteinExistence type="predicted"/>
<dbReference type="InterPro" id="IPR052196">
    <property type="entry name" value="Bact_Kbp"/>
</dbReference>
<name>A0A6H2EK24_9ACTO</name>
<keyword evidence="4" id="KW-1185">Reference proteome</keyword>
<dbReference type="PROSITE" id="PS51782">
    <property type="entry name" value="LYSM"/>
    <property type="match status" value="1"/>
</dbReference>
<dbReference type="Pfam" id="PF01476">
    <property type="entry name" value="LysM"/>
    <property type="match status" value="1"/>
</dbReference>
<dbReference type="RefSeq" id="WP_168917264.1">
    <property type="nucleotide sequence ID" value="NZ_CP050804.1"/>
</dbReference>
<accession>A0A6H2EK24</accession>
<evidence type="ECO:0000313" key="3">
    <source>
        <dbReference type="EMBL" id="QJC21323.1"/>
    </source>
</evidence>
<dbReference type="AlphaFoldDB" id="A0A6H2EK24"/>
<evidence type="ECO:0000256" key="1">
    <source>
        <dbReference type="SAM" id="Phobius"/>
    </source>
</evidence>
<gene>
    <name evidence="3" type="ORF">HC352_01505</name>
</gene>
<dbReference type="InterPro" id="IPR018392">
    <property type="entry name" value="LysM"/>
</dbReference>
<sequence length="194" mass="21497">MKYGVPLLFAATTSGWFTYQLLDCGLPTNANSMLELTGLVGLTLIFLWNSLSYLLVDVGTYQKNSTILEYVARFGAPHARRVALAALLLSPTPAYAANTDHSPPAFPSEYGIHVIQHTPDHLRNTHLAPAALKKQIMVKPGDSLWSIAHQLQPQYPHLTPDALANKIWECNKHIITEPNLIYPGQHLLLPDARK</sequence>
<evidence type="ECO:0000259" key="2">
    <source>
        <dbReference type="PROSITE" id="PS51782"/>
    </source>
</evidence>
<dbReference type="SMART" id="SM00257">
    <property type="entry name" value="LysM"/>
    <property type="match status" value="1"/>
</dbReference>
<dbReference type="PANTHER" id="PTHR34700">
    <property type="entry name" value="POTASSIUM BINDING PROTEIN KBP"/>
    <property type="match status" value="1"/>
</dbReference>
<evidence type="ECO:0000313" key="4">
    <source>
        <dbReference type="Proteomes" id="UP000502298"/>
    </source>
</evidence>
<dbReference type="SUPFAM" id="SSF54106">
    <property type="entry name" value="LysM domain"/>
    <property type="match status" value="1"/>
</dbReference>
<keyword evidence="1" id="KW-0812">Transmembrane</keyword>
<dbReference type="Proteomes" id="UP000502298">
    <property type="component" value="Chromosome"/>
</dbReference>